<comment type="subunit">
    <text evidence="4">Homotetramer.</text>
</comment>
<dbReference type="Pfam" id="PF03070">
    <property type="entry name" value="TENA_THI-4"/>
    <property type="match status" value="1"/>
</dbReference>
<keyword evidence="9" id="KW-0378">Hydrolase</keyword>
<dbReference type="PANTHER" id="PTHR43198">
    <property type="entry name" value="BIFUNCTIONAL TH2 PROTEIN"/>
    <property type="match status" value="1"/>
</dbReference>
<evidence type="ECO:0000256" key="5">
    <source>
        <dbReference type="ARBA" id="ARBA00012684"/>
    </source>
</evidence>
<dbReference type="InterPro" id="IPR027574">
    <property type="entry name" value="Thiaminase_II"/>
</dbReference>
<dbReference type="RefSeq" id="WP_066678236.1">
    <property type="nucleotide sequence ID" value="NZ_CABMIZ010000039.1"/>
</dbReference>
<comment type="function">
    <text evidence="9">Catalyzes an amino-pyrimidine hydrolysis reaction at the C5' of the pyrimidine moiety of thiamine compounds, a reaction that is part of a thiamine salvage pathway.</text>
</comment>
<sequence length="219" mass="26109">MSFTDYLFKENKKLWDEILQKPFVKEMGEGTLDKNKFRDYLIQDYLYLKEYSKIFCMGVIKATTMGEMKFYYNSIKGTMEDETAVHIKYLKGFGMSPEDTEKCDVKLANESYTSYMKGIALTGNLKEIAMAIMPCTWSYQYIGKCMKETYKDTLEGNFYKPWIDLYNSKEFQDFTKEWIDYINEICKDVTSEDEKKKLLEIFTKSTIYEMKFWDMAYNN</sequence>
<evidence type="ECO:0000256" key="3">
    <source>
        <dbReference type="ARBA" id="ARBA00010264"/>
    </source>
</evidence>
<evidence type="ECO:0000256" key="2">
    <source>
        <dbReference type="ARBA" id="ARBA00004948"/>
    </source>
</evidence>
<evidence type="ECO:0000256" key="1">
    <source>
        <dbReference type="ARBA" id="ARBA00001881"/>
    </source>
</evidence>
<reference evidence="11 13" key="1">
    <citation type="submission" date="2017-09" db="EMBL/GenBank/DDBJ databases">
        <authorList>
            <person name="Thomas P."/>
            <person name="Seyboldt C."/>
        </authorList>
    </citation>
    <scope>NUCLEOTIDE SEQUENCE [LARGE SCALE GENOMIC DNA]</scope>
    <source>
        <strain evidence="11 13">DSM 7534</strain>
    </source>
</reference>
<dbReference type="GO" id="GO:0005829">
    <property type="term" value="C:cytosol"/>
    <property type="evidence" value="ECO:0007669"/>
    <property type="project" value="TreeGrafter"/>
</dbReference>
<reference evidence="12" key="2">
    <citation type="submission" date="2022-06" db="EMBL/GenBank/DDBJ databases">
        <authorList>
            <person name="Holder M.E."/>
            <person name="Ajami N.J."/>
            <person name="Petrosino J.F."/>
        </authorList>
    </citation>
    <scope>NUCLEOTIDE SEQUENCE</scope>
    <source>
        <strain evidence="12">RMA 8861</strain>
    </source>
</reference>
<dbReference type="OrthoDB" id="34166at2"/>
<comment type="catalytic activity">
    <reaction evidence="8 9">
        <text>thiamine + H2O = 5-(2-hydroxyethyl)-4-methylthiazole + 4-amino-5-hydroxymethyl-2-methylpyrimidine + H(+)</text>
        <dbReference type="Rhea" id="RHEA:17509"/>
        <dbReference type="ChEBI" id="CHEBI:15377"/>
        <dbReference type="ChEBI" id="CHEBI:15378"/>
        <dbReference type="ChEBI" id="CHEBI:16892"/>
        <dbReference type="ChEBI" id="CHEBI:17957"/>
        <dbReference type="ChEBI" id="CHEBI:18385"/>
        <dbReference type="EC" id="3.5.99.2"/>
    </reaction>
</comment>
<dbReference type="PANTHER" id="PTHR43198:SF2">
    <property type="entry name" value="SI:CH1073-67J19.1-RELATED"/>
    <property type="match status" value="1"/>
</dbReference>
<evidence type="ECO:0000256" key="9">
    <source>
        <dbReference type="RuleBase" id="RU363093"/>
    </source>
</evidence>
<comment type="catalytic activity">
    <reaction evidence="1 9">
        <text>4-amino-5-aminomethyl-2-methylpyrimidine + H2O = 4-amino-5-hydroxymethyl-2-methylpyrimidine + NH4(+)</text>
        <dbReference type="Rhea" id="RHEA:31799"/>
        <dbReference type="ChEBI" id="CHEBI:15377"/>
        <dbReference type="ChEBI" id="CHEBI:16892"/>
        <dbReference type="ChEBI" id="CHEBI:28938"/>
        <dbReference type="ChEBI" id="CHEBI:63416"/>
        <dbReference type="EC" id="3.5.99.2"/>
    </reaction>
</comment>
<dbReference type="InterPro" id="IPR050967">
    <property type="entry name" value="Thiamine_Salvage_TenA"/>
</dbReference>
<dbReference type="Gene3D" id="1.20.910.10">
    <property type="entry name" value="Heme oxygenase-like"/>
    <property type="match status" value="1"/>
</dbReference>
<dbReference type="CDD" id="cd19369">
    <property type="entry name" value="TenA_C-like"/>
    <property type="match status" value="1"/>
</dbReference>
<dbReference type="GO" id="GO:0050334">
    <property type="term" value="F:thiaminase activity"/>
    <property type="evidence" value="ECO:0007669"/>
    <property type="project" value="UniProtKB-EC"/>
</dbReference>
<dbReference type="Proteomes" id="UP000280586">
    <property type="component" value="Chromosome"/>
</dbReference>
<comment type="pathway">
    <text evidence="2 9">Cofactor biosynthesis; thiamine diphosphate biosynthesis.</text>
</comment>
<evidence type="ECO:0000256" key="7">
    <source>
        <dbReference type="ARBA" id="ARBA00022977"/>
    </source>
</evidence>
<dbReference type="InterPro" id="IPR016084">
    <property type="entry name" value="Haem_Oase-like_multi-hlx"/>
</dbReference>
<proteinExistence type="inferred from homology"/>
<dbReference type="EMBL" id="CP023671">
    <property type="protein sequence ID" value="AYE35244.1"/>
    <property type="molecule type" value="Genomic_DNA"/>
</dbReference>
<evidence type="ECO:0000313" key="13">
    <source>
        <dbReference type="Proteomes" id="UP000280586"/>
    </source>
</evidence>
<dbReference type="GO" id="GO:0009228">
    <property type="term" value="P:thiamine biosynthetic process"/>
    <property type="evidence" value="ECO:0007669"/>
    <property type="project" value="UniProtKB-KW"/>
</dbReference>
<gene>
    <name evidence="11" type="primary">tenA</name>
    <name evidence="11" type="ORF">CP523_12875</name>
    <name evidence="12" type="ORF">NH397_05255</name>
</gene>
<dbReference type="GeneID" id="303561579"/>
<keyword evidence="14" id="KW-1185">Reference proteome</keyword>
<organism evidence="11 13">
    <name type="scientific">Clostridium septicum</name>
    <dbReference type="NCBI Taxonomy" id="1504"/>
    <lineage>
        <taxon>Bacteria</taxon>
        <taxon>Bacillati</taxon>
        <taxon>Bacillota</taxon>
        <taxon>Clostridia</taxon>
        <taxon>Eubacteriales</taxon>
        <taxon>Clostridiaceae</taxon>
        <taxon>Clostridium</taxon>
    </lineage>
</organism>
<evidence type="ECO:0000313" key="12">
    <source>
        <dbReference type="EMBL" id="USS01838.1"/>
    </source>
</evidence>
<dbReference type="NCBIfam" id="TIGR04306">
    <property type="entry name" value="salvage_TenA"/>
    <property type="match status" value="1"/>
</dbReference>
<accession>A0A9N7JNL2</accession>
<dbReference type="AlphaFoldDB" id="A0A9N7JNL2"/>
<evidence type="ECO:0000256" key="8">
    <source>
        <dbReference type="ARBA" id="ARBA00048337"/>
    </source>
</evidence>
<dbReference type="EC" id="3.5.99.2" evidence="5 9"/>
<evidence type="ECO:0000313" key="11">
    <source>
        <dbReference type="EMBL" id="AYE35244.1"/>
    </source>
</evidence>
<comment type="similarity">
    <text evidence="3 9">Belongs to the TenA family.</text>
</comment>
<evidence type="ECO:0000256" key="6">
    <source>
        <dbReference type="ARBA" id="ARBA00013647"/>
    </source>
</evidence>
<evidence type="ECO:0000259" key="10">
    <source>
        <dbReference type="Pfam" id="PF03070"/>
    </source>
</evidence>
<dbReference type="SUPFAM" id="SSF48613">
    <property type="entry name" value="Heme oxygenase-like"/>
    <property type="match status" value="1"/>
</dbReference>
<feature type="domain" description="Thiaminase-2/PQQC" evidence="10">
    <location>
        <begin position="12"/>
        <end position="218"/>
    </location>
</feature>
<dbReference type="InterPro" id="IPR004305">
    <property type="entry name" value="Thiaminase-2/PQQC"/>
</dbReference>
<dbReference type="EMBL" id="CP099799">
    <property type="protein sequence ID" value="USS01838.1"/>
    <property type="molecule type" value="Genomic_DNA"/>
</dbReference>
<dbReference type="Proteomes" id="UP001055437">
    <property type="component" value="Chromosome"/>
</dbReference>
<name>A0A9N7JNL2_CLOSE</name>
<protein>
    <recommendedName>
        <fullName evidence="6 9">Aminopyrimidine aminohydrolase</fullName>
        <ecNumber evidence="5 9">3.5.99.2</ecNumber>
    </recommendedName>
</protein>
<evidence type="ECO:0000256" key="4">
    <source>
        <dbReference type="ARBA" id="ARBA00011881"/>
    </source>
</evidence>
<evidence type="ECO:0000313" key="14">
    <source>
        <dbReference type="Proteomes" id="UP001055437"/>
    </source>
</evidence>
<keyword evidence="7 9" id="KW-0784">Thiamine biosynthesis</keyword>
<dbReference type="KEGG" id="csep:CP523_12875"/>